<keyword evidence="2" id="KW-1185">Reference proteome</keyword>
<reference evidence="1 2" key="2">
    <citation type="journal article" date="2022" name="Mol. Ecol. Resour.">
        <title>The genomes of chicory, endive, great burdock and yacon provide insights into Asteraceae paleo-polyploidization history and plant inulin production.</title>
        <authorList>
            <person name="Fan W."/>
            <person name="Wang S."/>
            <person name="Wang H."/>
            <person name="Wang A."/>
            <person name="Jiang F."/>
            <person name="Liu H."/>
            <person name="Zhao H."/>
            <person name="Xu D."/>
            <person name="Zhang Y."/>
        </authorList>
    </citation>
    <scope>NUCLEOTIDE SEQUENCE [LARGE SCALE GENOMIC DNA]</scope>
    <source>
        <strain evidence="2">cv. Yunnan</strain>
        <tissue evidence="1">Leaves</tissue>
    </source>
</reference>
<protein>
    <submittedName>
        <fullName evidence="1">Uncharacterized protein</fullName>
    </submittedName>
</protein>
<proteinExistence type="predicted"/>
<reference evidence="2" key="1">
    <citation type="journal article" date="2022" name="Mol. Ecol. Resour.">
        <title>The genomes of chicory, endive, great burdock and yacon provide insights into Asteraceae palaeo-polyploidization history and plant inulin production.</title>
        <authorList>
            <person name="Fan W."/>
            <person name="Wang S."/>
            <person name="Wang H."/>
            <person name="Wang A."/>
            <person name="Jiang F."/>
            <person name="Liu H."/>
            <person name="Zhao H."/>
            <person name="Xu D."/>
            <person name="Zhang Y."/>
        </authorList>
    </citation>
    <scope>NUCLEOTIDE SEQUENCE [LARGE SCALE GENOMIC DNA]</scope>
    <source>
        <strain evidence="2">cv. Yunnan</strain>
    </source>
</reference>
<gene>
    <name evidence="1" type="ORF">L1987_22286</name>
</gene>
<accession>A0ACB9IEF1</accession>
<evidence type="ECO:0000313" key="1">
    <source>
        <dbReference type="EMBL" id="KAI3806384.1"/>
    </source>
</evidence>
<dbReference type="Proteomes" id="UP001056120">
    <property type="component" value="Linkage Group LG08"/>
</dbReference>
<comment type="caution">
    <text evidence="1">The sequence shown here is derived from an EMBL/GenBank/DDBJ whole genome shotgun (WGS) entry which is preliminary data.</text>
</comment>
<dbReference type="EMBL" id="CM042025">
    <property type="protein sequence ID" value="KAI3806384.1"/>
    <property type="molecule type" value="Genomic_DNA"/>
</dbReference>
<organism evidence="1 2">
    <name type="scientific">Smallanthus sonchifolius</name>
    <dbReference type="NCBI Taxonomy" id="185202"/>
    <lineage>
        <taxon>Eukaryota</taxon>
        <taxon>Viridiplantae</taxon>
        <taxon>Streptophyta</taxon>
        <taxon>Embryophyta</taxon>
        <taxon>Tracheophyta</taxon>
        <taxon>Spermatophyta</taxon>
        <taxon>Magnoliopsida</taxon>
        <taxon>eudicotyledons</taxon>
        <taxon>Gunneridae</taxon>
        <taxon>Pentapetalae</taxon>
        <taxon>asterids</taxon>
        <taxon>campanulids</taxon>
        <taxon>Asterales</taxon>
        <taxon>Asteraceae</taxon>
        <taxon>Asteroideae</taxon>
        <taxon>Heliantheae alliance</taxon>
        <taxon>Millerieae</taxon>
        <taxon>Smallanthus</taxon>
    </lineage>
</organism>
<name>A0ACB9IEF1_9ASTR</name>
<evidence type="ECO:0000313" key="2">
    <source>
        <dbReference type="Proteomes" id="UP001056120"/>
    </source>
</evidence>
<sequence>MTPTKAVYHATWGASLGHPIICDEQVAPFERPLISLDLIIAIQPGLFGMLHGFLFAVVFYGGQMAFTEGIFRS</sequence>